<feature type="transmembrane region" description="Helical" evidence="5">
    <location>
        <begin position="329"/>
        <end position="348"/>
    </location>
</feature>
<dbReference type="AlphaFoldDB" id="A0A085JPW7"/>
<sequence>MTQHLADGSSGSSTPENNYTLRSAADVSRLVNNSTHARSNARIIVAIALGGVFLDAYDLGALAFGVKDITRQFGLSPEGIGMVVSAITLGAIVGAVIGGYLTDKIGRYRVFMADMFFFVFAALLGALAPNAEVLGVSRFIMGLGIGIDLPVAMAFLAEFSRLKGRGNKASSIAMWCPTWYAAISVSYLLVLGLFYSLPASQSEYLWRYIVGFGAVPALVILTVRKRYMTESPVWAAQQGDLTSAARILQTAYNIPATVGKEAALHPESGLKRRTTGWKSYGVLLQGDYLKRTVLNSVMSFVSPFAYAAIAFGLPIIISTLFKQSMLTTILVSLALNLLFAFTGGLAAVRLVPKLGSRSMTIAGYTCQLVALLGLALSGRPEDTAQAVACCAFLALFLLGQGFGPGAHTMVYASLSYPASIRGVGVGFNQTITRFSSTLALFLFPILTATLDTGLFWVIALSPVIGLLALLIIRWEPSGYDVDAEDYSSVKHENTQPVGGV</sequence>
<dbReference type="GO" id="GO:0046943">
    <property type="term" value="F:carboxylic acid transmembrane transporter activity"/>
    <property type="evidence" value="ECO:0007669"/>
    <property type="project" value="TreeGrafter"/>
</dbReference>
<gene>
    <name evidence="7" type="ORF">GTPT_0086</name>
</gene>
<dbReference type="GO" id="GO:0005886">
    <property type="term" value="C:plasma membrane"/>
    <property type="evidence" value="ECO:0007669"/>
    <property type="project" value="UniProtKB-SubCell"/>
</dbReference>
<evidence type="ECO:0000259" key="6">
    <source>
        <dbReference type="PROSITE" id="PS50850"/>
    </source>
</evidence>
<feature type="transmembrane region" description="Helical" evidence="5">
    <location>
        <begin position="204"/>
        <end position="223"/>
    </location>
</feature>
<proteinExistence type="predicted"/>
<keyword evidence="8" id="KW-1185">Reference proteome</keyword>
<dbReference type="PROSITE" id="PS00217">
    <property type="entry name" value="SUGAR_TRANSPORT_2"/>
    <property type="match status" value="1"/>
</dbReference>
<dbReference type="InterPro" id="IPR005828">
    <property type="entry name" value="MFS_sugar_transport-like"/>
</dbReference>
<evidence type="ECO:0000256" key="4">
    <source>
        <dbReference type="ARBA" id="ARBA00023136"/>
    </source>
</evidence>
<dbReference type="EMBL" id="JMPR01000004">
    <property type="protein sequence ID" value="KFD22513.1"/>
    <property type="molecule type" value="Genomic_DNA"/>
</dbReference>
<feature type="transmembrane region" description="Helical" evidence="5">
    <location>
        <begin position="453"/>
        <end position="472"/>
    </location>
</feature>
<feature type="transmembrane region" description="Helical" evidence="5">
    <location>
        <begin position="108"/>
        <end position="127"/>
    </location>
</feature>
<feature type="transmembrane region" description="Helical" evidence="5">
    <location>
        <begin position="178"/>
        <end position="198"/>
    </location>
</feature>
<feature type="transmembrane region" description="Helical" evidence="5">
    <location>
        <begin position="79"/>
        <end position="101"/>
    </location>
</feature>
<dbReference type="Pfam" id="PF00083">
    <property type="entry name" value="Sugar_tr"/>
    <property type="match status" value="1"/>
</dbReference>
<evidence type="ECO:0000256" key="3">
    <source>
        <dbReference type="ARBA" id="ARBA00022989"/>
    </source>
</evidence>
<evidence type="ECO:0000256" key="2">
    <source>
        <dbReference type="ARBA" id="ARBA00022692"/>
    </source>
</evidence>
<dbReference type="InterPro" id="IPR036259">
    <property type="entry name" value="MFS_trans_sf"/>
</dbReference>
<dbReference type="OrthoDB" id="3252866at2"/>
<reference evidence="7 8" key="1">
    <citation type="submission" date="2014-05" db="EMBL/GenBank/DDBJ databases">
        <title>ATOL: Assembling a taxonomically balanced genome-scale reconstruction of the evolutionary history of the Enterobacteriaceae.</title>
        <authorList>
            <person name="Plunkett G.III."/>
            <person name="Neeno-Eckwall E.C."/>
            <person name="Glasner J.D."/>
            <person name="Perna N.T."/>
        </authorList>
    </citation>
    <scope>NUCLEOTIDE SEQUENCE [LARGE SCALE GENOMIC DNA]</scope>
    <source>
        <strain evidence="7 8">ATCC 33301</strain>
    </source>
</reference>
<feature type="transmembrane region" description="Helical" evidence="5">
    <location>
        <begin position="139"/>
        <end position="157"/>
    </location>
</feature>
<feature type="transmembrane region" description="Helical" evidence="5">
    <location>
        <begin position="423"/>
        <end position="447"/>
    </location>
</feature>
<dbReference type="SUPFAM" id="SSF103473">
    <property type="entry name" value="MFS general substrate transporter"/>
    <property type="match status" value="1"/>
</dbReference>
<dbReference type="Gene3D" id="1.20.1250.20">
    <property type="entry name" value="MFS general substrate transporter like domains"/>
    <property type="match status" value="1"/>
</dbReference>
<protein>
    <submittedName>
        <fullName evidence="7">Major facilitator superfamily (MFS) transporter</fullName>
    </submittedName>
</protein>
<dbReference type="PROSITE" id="PS50850">
    <property type="entry name" value="MFS"/>
    <property type="match status" value="1"/>
</dbReference>
<dbReference type="Proteomes" id="UP000028602">
    <property type="component" value="Unassembled WGS sequence"/>
</dbReference>
<name>A0A085JPW7_9GAMM</name>
<dbReference type="eggNOG" id="COG0477">
    <property type="taxonomic scope" value="Bacteria"/>
</dbReference>
<evidence type="ECO:0000313" key="8">
    <source>
        <dbReference type="Proteomes" id="UP000028602"/>
    </source>
</evidence>
<comment type="caution">
    <text evidence="7">The sequence shown here is derived from an EMBL/GenBank/DDBJ whole genome shotgun (WGS) entry which is preliminary data.</text>
</comment>
<feature type="domain" description="Major facilitator superfamily (MFS) profile" evidence="6">
    <location>
        <begin position="44"/>
        <end position="477"/>
    </location>
</feature>
<keyword evidence="3 5" id="KW-1133">Transmembrane helix</keyword>
<evidence type="ECO:0000313" key="7">
    <source>
        <dbReference type="EMBL" id="KFD22513.1"/>
    </source>
</evidence>
<accession>A0A085JPW7</accession>
<evidence type="ECO:0000256" key="1">
    <source>
        <dbReference type="ARBA" id="ARBA00004127"/>
    </source>
</evidence>
<dbReference type="PANTHER" id="PTHR23508">
    <property type="entry name" value="CARBOXYLIC ACID TRANSPORTER PROTEIN HOMOLOG"/>
    <property type="match status" value="1"/>
</dbReference>
<evidence type="ECO:0000256" key="5">
    <source>
        <dbReference type="SAM" id="Phobius"/>
    </source>
</evidence>
<feature type="transmembrane region" description="Helical" evidence="5">
    <location>
        <begin position="43"/>
        <end position="64"/>
    </location>
</feature>
<dbReference type="RefSeq" id="WP_051170881.1">
    <property type="nucleotide sequence ID" value="NZ_ATMJ01000042.1"/>
</dbReference>
<organism evidence="7 8">
    <name type="scientific">Tatumella ptyseos ATCC 33301</name>
    <dbReference type="NCBI Taxonomy" id="1005995"/>
    <lineage>
        <taxon>Bacteria</taxon>
        <taxon>Pseudomonadati</taxon>
        <taxon>Pseudomonadota</taxon>
        <taxon>Gammaproteobacteria</taxon>
        <taxon>Enterobacterales</taxon>
        <taxon>Erwiniaceae</taxon>
        <taxon>Tatumella</taxon>
    </lineage>
</organism>
<keyword evidence="2 5" id="KW-0812">Transmembrane</keyword>
<keyword evidence="4 5" id="KW-0472">Membrane</keyword>
<dbReference type="InterPro" id="IPR020846">
    <property type="entry name" value="MFS_dom"/>
</dbReference>
<feature type="transmembrane region" description="Helical" evidence="5">
    <location>
        <begin position="293"/>
        <end position="317"/>
    </location>
</feature>
<dbReference type="PANTHER" id="PTHR23508:SF10">
    <property type="entry name" value="CARBOXYLIC ACID TRANSPORTER PROTEIN HOMOLOG"/>
    <property type="match status" value="1"/>
</dbReference>
<dbReference type="CDD" id="cd17316">
    <property type="entry name" value="MFS_SV2_like"/>
    <property type="match status" value="1"/>
</dbReference>
<dbReference type="InterPro" id="IPR005829">
    <property type="entry name" value="Sugar_transporter_CS"/>
</dbReference>
<comment type="subcellular location">
    <subcellularLocation>
        <location evidence="1">Endomembrane system</location>
        <topology evidence="1">Multi-pass membrane protein</topology>
    </subcellularLocation>
</comment>